<feature type="region of interest" description="Disordered" evidence="9">
    <location>
        <begin position="128"/>
        <end position="154"/>
    </location>
</feature>
<evidence type="ECO:0000256" key="2">
    <source>
        <dbReference type="ARBA" id="ARBA00011832"/>
    </source>
</evidence>
<evidence type="ECO:0000256" key="9">
    <source>
        <dbReference type="SAM" id="MobiDB-lite"/>
    </source>
</evidence>
<feature type="region of interest" description="Disordered" evidence="9">
    <location>
        <begin position="289"/>
        <end position="320"/>
    </location>
</feature>
<evidence type="ECO:0000256" key="1">
    <source>
        <dbReference type="ARBA" id="ARBA00004300"/>
    </source>
</evidence>
<evidence type="ECO:0000313" key="10">
    <source>
        <dbReference type="EMBL" id="KAJ5074461.1"/>
    </source>
</evidence>
<dbReference type="PANTHER" id="PTHR14594:SF1">
    <property type="entry name" value="CENTROSOMAL PROTEIN OF 70 KDA"/>
    <property type="match status" value="1"/>
</dbReference>
<dbReference type="AlphaFoldDB" id="A0A9Q0LKU0"/>
<dbReference type="InterPro" id="IPR037692">
    <property type="entry name" value="CEP70"/>
</dbReference>
<dbReference type="GO" id="GO:0005813">
    <property type="term" value="C:centrosome"/>
    <property type="evidence" value="ECO:0007669"/>
    <property type="project" value="UniProtKB-SubCell"/>
</dbReference>
<comment type="caution">
    <text evidence="10">The sequence shown here is derived from an EMBL/GenBank/DDBJ whole genome shotgun (WGS) entry which is preliminary data.</text>
</comment>
<sequence length="607" mass="70931">MTEKNNDNNQKTISAPYKHPIYSNLSNFNENLFNSSDDDLQEEPFNFDGEELLSGDEDENQNQNQNFNSNYIENKIMSKLNEQNFRSISDNNQDPKKTQFNENLIPIESNINSQNGNNYIKPTAPLIESEDQSKSKISINQNQNQNQNPKSNLKKLDSLTTQKQKEAGKIISDSLQQIFAQAKTIYPTDSENEMTPKYDLLFVNDQLVSYGFNPVPNDVYQNEEVQRKYLIERITQILDSLKKKDSEVEQLSQDVFSLQQKIQETNLINQKYDKENQLLKQKIQEMETENNRLKQENQSLSQRLSSNNDDDNNDNNNKKTQFFDYHNFSKLSPSNSIRTLHSQQTEKLDSICSALKINDSSMIIPKINEIKNQMSSHQKFVDQVFDIVEPLEMETANQFQSKFTSILRENKPQQIIQRLYECKDSLSHLKKLNDFKQKIYKELDRINLNEQNQLGISTISLDSFQSTFRRFFKNSNVSNSQLSLQKILSQIGEIVDFYISHSNKSQKQNEMNQLNYFQKDSIERTKSQSFVREHQIINHFKQLFQISSDENIISSMNNLFLEVQEASNRLQTLRETLNLNPNSSFHDCISEIYELVYYSKISKTGKF</sequence>
<keyword evidence="4" id="KW-0963">Cytoplasm</keyword>
<proteinExistence type="predicted"/>
<dbReference type="EMBL" id="JAPDFW010000070">
    <property type="protein sequence ID" value="KAJ5074461.1"/>
    <property type="molecule type" value="Genomic_DNA"/>
</dbReference>
<evidence type="ECO:0000256" key="8">
    <source>
        <dbReference type="ARBA" id="ARBA00025273"/>
    </source>
</evidence>
<keyword evidence="7" id="KW-0206">Cytoskeleton</keyword>
<reference evidence="10" key="1">
    <citation type="submission" date="2022-10" db="EMBL/GenBank/DDBJ databases">
        <title>Novel sulphate-reducing endosymbionts in the free-living metamonad Anaeramoeba.</title>
        <authorList>
            <person name="Jerlstrom-Hultqvist J."/>
            <person name="Cepicka I."/>
            <person name="Gallot-Lavallee L."/>
            <person name="Salas-Leiva D."/>
            <person name="Curtis B.A."/>
            <person name="Zahonova K."/>
            <person name="Pipaliya S."/>
            <person name="Dacks J."/>
            <person name="Roger A.J."/>
        </authorList>
    </citation>
    <scope>NUCLEOTIDE SEQUENCE</scope>
    <source>
        <strain evidence="10">BMAN</strain>
    </source>
</reference>
<protein>
    <recommendedName>
        <fullName evidence="3">Centrosomal protein of 70 kDa</fullName>
    </recommendedName>
</protein>
<keyword evidence="5" id="KW-0802">TPR repeat</keyword>
<keyword evidence="11" id="KW-1185">Reference proteome</keyword>
<evidence type="ECO:0000256" key="5">
    <source>
        <dbReference type="ARBA" id="ARBA00022803"/>
    </source>
</evidence>
<dbReference type="GO" id="GO:0060271">
    <property type="term" value="P:cilium assembly"/>
    <property type="evidence" value="ECO:0007669"/>
    <property type="project" value="InterPro"/>
</dbReference>
<evidence type="ECO:0000256" key="6">
    <source>
        <dbReference type="ARBA" id="ARBA00023054"/>
    </source>
</evidence>
<name>A0A9Q0LKU0_ANAIG</name>
<accession>A0A9Q0LKU0</accession>
<comment type="subcellular location">
    <subcellularLocation>
        <location evidence="1">Cytoplasm</location>
        <location evidence="1">Cytoskeleton</location>
        <location evidence="1">Microtubule organizing center</location>
        <location evidence="1">Centrosome</location>
    </subcellularLocation>
</comment>
<evidence type="ECO:0000256" key="4">
    <source>
        <dbReference type="ARBA" id="ARBA00022490"/>
    </source>
</evidence>
<gene>
    <name evidence="10" type="ORF">M0811_01092</name>
</gene>
<dbReference type="GO" id="GO:0043015">
    <property type="term" value="F:gamma-tubulin binding"/>
    <property type="evidence" value="ECO:0007669"/>
    <property type="project" value="InterPro"/>
</dbReference>
<evidence type="ECO:0000256" key="3">
    <source>
        <dbReference type="ARBA" id="ARBA00018408"/>
    </source>
</evidence>
<dbReference type="GO" id="GO:0070507">
    <property type="term" value="P:regulation of microtubule cytoskeleton organization"/>
    <property type="evidence" value="ECO:0007669"/>
    <property type="project" value="InterPro"/>
</dbReference>
<comment type="function">
    <text evidence="8">Plays a role in the organization of both preexisting and nascent microtubules in interphase cells. During mitosis, required for the organization and orientation of the mitotic spindle.</text>
</comment>
<dbReference type="Proteomes" id="UP001149090">
    <property type="component" value="Unassembled WGS sequence"/>
</dbReference>
<keyword evidence="6" id="KW-0175">Coiled coil</keyword>
<dbReference type="PANTHER" id="PTHR14594">
    <property type="entry name" value="CENTROSOMAL PROTEIN OF 70 KDA"/>
    <property type="match status" value="1"/>
</dbReference>
<feature type="compositionally biased region" description="Low complexity" evidence="9">
    <location>
        <begin position="135"/>
        <end position="151"/>
    </location>
</feature>
<organism evidence="10 11">
    <name type="scientific">Anaeramoeba ignava</name>
    <name type="common">Anaerobic marine amoeba</name>
    <dbReference type="NCBI Taxonomy" id="1746090"/>
    <lineage>
        <taxon>Eukaryota</taxon>
        <taxon>Metamonada</taxon>
        <taxon>Anaeramoebidae</taxon>
        <taxon>Anaeramoeba</taxon>
    </lineage>
</organism>
<comment type="subunit">
    <text evidence="2">Directly interacts with tubulin-gamma; this interaction determines centrosomal localization.</text>
</comment>
<feature type="compositionally biased region" description="Polar residues" evidence="9">
    <location>
        <begin position="296"/>
        <end position="306"/>
    </location>
</feature>
<evidence type="ECO:0000256" key="7">
    <source>
        <dbReference type="ARBA" id="ARBA00023212"/>
    </source>
</evidence>
<evidence type="ECO:0000313" key="11">
    <source>
        <dbReference type="Proteomes" id="UP001149090"/>
    </source>
</evidence>